<gene>
    <name evidence="2" type="ORF">FisN_12Lu388</name>
</gene>
<dbReference type="OrthoDB" id="46593at2759"/>
<sequence>MSRKILSRYSQVATFVLLVGSIASFTFYRNPQKPRRPISFVRSTLEKREYVDHADLFAANEPQQRRSELWLDLRETAIAPREALQFLEKQLYNKNDNMSMDTSDVSPRKVLSLIDKVLLPEEIFAKVVARGDDIGFPLLYTVNDESILVEGNRQTNQSCPSGKIVTCRHTEILDPLTAMDITSIGQWSFVDKTDGSDEYERILWLEKQVAGLVDFLSSTTAAPILSSQGLLVPSISDKILSRKGGVAVSCRTRTAFVQLNSALEQSLCSTLVTRTTDSGILVTVEAPLGGEISPPSLRTALVLPLDLRIWEAARDIQEEEEHETEIDE</sequence>
<reference evidence="2 3" key="1">
    <citation type="journal article" date="2015" name="Plant Cell">
        <title>Oil accumulation by the oleaginous diatom Fistulifera solaris as revealed by the genome and transcriptome.</title>
        <authorList>
            <person name="Tanaka T."/>
            <person name="Maeda Y."/>
            <person name="Veluchamy A."/>
            <person name="Tanaka M."/>
            <person name="Abida H."/>
            <person name="Marechal E."/>
            <person name="Bowler C."/>
            <person name="Muto M."/>
            <person name="Sunaga Y."/>
            <person name="Tanaka M."/>
            <person name="Yoshino T."/>
            <person name="Taniguchi T."/>
            <person name="Fukuda Y."/>
            <person name="Nemoto M."/>
            <person name="Matsumoto M."/>
            <person name="Wong P.S."/>
            <person name="Aburatani S."/>
            <person name="Fujibuchi W."/>
        </authorList>
    </citation>
    <scope>NUCLEOTIDE SEQUENCE [LARGE SCALE GENOMIC DNA]</scope>
    <source>
        <strain evidence="2 3">JPCC DA0580</strain>
    </source>
</reference>
<dbReference type="InParanoid" id="A0A1Z5JM50"/>
<keyword evidence="3" id="KW-1185">Reference proteome</keyword>
<keyword evidence="1" id="KW-0812">Transmembrane</keyword>
<accession>A0A1Z5JM50</accession>
<keyword evidence="1" id="KW-0472">Membrane</keyword>
<comment type="caution">
    <text evidence="2">The sequence shown here is derived from an EMBL/GenBank/DDBJ whole genome shotgun (WGS) entry which is preliminary data.</text>
</comment>
<feature type="transmembrane region" description="Helical" evidence="1">
    <location>
        <begin position="12"/>
        <end position="28"/>
    </location>
</feature>
<keyword evidence="1" id="KW-1133">Transmembrane helix</keyword>
<protein>
    <submittedName>
        <fullName evidence="2">Uncharacterized protein</fullName>
    </submittedName>
</protein>
<evidence type="ECO:0000256" key="1">
    <source>
        <dbReference type="SAM" id="Phobius"/>
    </source>
</evidence>
<dbReference type="AlphaFoldDB" id="A0A1Z5JM50"/>
<dbReference type="Proteomes" id="UP000198406">
    <property type="component" value="Unassembled WGS sequence"/>
</dbReference>
<name>A0A1Z5JM50_FISSO</name>
<organism evidence="2 3">
    <name type="scientific">Fistulifera solaris</name>
    <name type="common">Oleaginous diatom</name>
    <dbReference type="NCBI Taxonomy" id="1519565"/>
    <lineage>
        <taxon>Eukaryota</taxon>
        <taxon>Sar</taxon>
        <taxon>Stramenopiles</taxon>
        <taxon>Ochrophyta</taxon>
        <taxon>Bacillariophyta</taxon>
        <taxon>Bacillariophyceae</taxon>
        <taxon>Bacillariophycidae</taxon>
        <taxon>Naviculales</taxon>
        <taxon>Naviculaceae</taxon>
        <taxon>Fistulifera</taxon>
    </lineage>
</organism>
<proteinExistence type="predicted"/>
<dbReference type="EMBL" id="BDSP01000087">
    <property type="protein sequence ID" value="GAX15077.1"/>
    <property type="molecule type" value="Genomic_DNA"/>
</dbReference>
<evidence type="ECO:0000313" key="3">
    <source>
        <dbReference type="Proteomes" id="UP000198406"/>
    </source>
</evidence>
<evidence type="ECO:0000313" key="2">
    <source>
        <dbReference type="EMBL" id="GAX15077.1"/>
    </source>
</evidence>